<evidence type="ECO:0000256" key="6">
    <source>
        <dbReference type="ARBA" id="ARBA00044633"/>
    </source>
</evidence>
<dbReference type="PANTHER" id="PTHR21090:SF5">
    <property type="entry name" value="PENTAFUNCTIONAL AROM POLYPEPTIDE"/>
    <property type="match status" value="1"/>
</dbReference>
<dbReference type="Proteomes" id="UP001649381">
    <property type="component" value="Unassembled WGS sequence"/>
</dbReference>
<proteinExistence type="inferred from homology"/>
<keyword evidence="4 7" id="KW-0808">Transferase</keyword>
<feature type="binding site" evidence="7">
    <location>
        <position position="316"/>
    </location>
    <ligand>
        <name>3-phosphoshikimate</name>
        <dbReference type="ChEBI" id="CHEBI:145989"/>
    </ligand>
</feature>
<dbReference type="PIRSF" id="PIRSF000505">
    <property type="entry name" value="EPSPS"/>
    <property type="match status" value="1"/>
</dbReference>
<feature type="binding site" evidence="7">
    <location>
        <position position="28"/>
    </location>
    <ligand>
        <name>3-phosphoshikimate</name>
        <dbReference type="ChEBI" id="CHEBI:145989"/>
    </ligand>
</feature>
<feature type="binding site" evidence="7">
    <location>
        <position position="168"/>
    </location>
    <ligand>
        <name>3-phosphoshikimate</name>
        <dbReference type="ChEBI" id="CHEBI:145989"/>
    </ligand>
</feature>
<comment type="subunit">
    <text evidence="7">Monomer.</text>
</comment>
<gene>
    <name evidence="7 9" type="primary">aroA</name>
    <name evidence="9" type="ORF">L2716_07505</name>
</gene>
<feature type="binding site" evidence="7">
    <location>
        <position position="170"/>
    </location>
    <ligand>
        <name>3-phosphoshikimate</name>
        <dbReference type="ChEBI" id="CHEBI:145989"/>
    </ligand>
</feature>
<dbReference type="SUPFAM" id="SSF55205">
    <property type="entry name" value="EPT/RTPC-like"/>
    <property type="match status" value="1"/>
</dbReference>
<feature type="binding site" evidence="7">
    <location>
        <position position="389"/>
    </location>
    <ligand>
        <name>phosphoenolpyruvate</name>
        <dbReference type="ChEBI" id="CHEBI:58702"/>
    </ligand>
</feature>
<dbReference type="PROSITE" id="PS00104">
    <property type="entry name" value="EPSP_SYNTHASE_1"/>
    <property type="match status" value="1"/>
</dbReference>
<dbReference type="PROSITE" id="PS00885">
    <property type="entry name" value="EPSP_SYNTHASE_2"/>
    <property type="match status" value="1"/>
</dbReference>
<evidence type="ECO:0000256" key="2">
    <source>
        <dbReference type="ARBA" id="ARBA00009948"/>
    </source>
</evidence>
<dbReference type="HAMAP" id="MF_00210">
    <property type="entry name" value="EPSP_synth"/>
    <property type="match status" value="1"/>
</dbReference>
<comment type="caution">
    <text evidence="7">Lacks conserved residue(s) required for the propagation of feature annotation.</text>
</comment>
<comment type="similarity">
    <text evidence="2 7">Belongs to the EPSP synthase family.</text>
</comment>
<feature type="binding site" evidence="7">
    <location>
        <position position="95"/>
    </location>
    <ligand>
        <name>phosphoenolpyruvate</name>
        <dbReference type="ChEBI" id="CHEBI:58702"/>
    </ligand>
</feature>
<feature type="binding site" evidence="7">
    <location>
        <position position="23"/>
    </location>
    <ligand>
        <name>3-phosphoshikimate</name>
        <dbReference type="ChEBI" id="CHEBI:145989"/>
    </ligand>
</feature>
<dbReference type="Gene3D" id="3.65.10.10">
    <property type="entry name" value="Enolpyruvate transferase domain"/>
    <property type="match status" value="2"/>
</dbReference>
<feature type="binding site" evidence="7">
    <location>
        <position position="23"/>
    </location>
    <ligand>
        <name>phosphoenolpyruvate</name>
        <dbReference type="ChEBI" id="CHEBI:58702"/>
    </ligand>
</feature>
<evidence type="ECO:0000259" key="8">
    <source>
        <dbReference type="Pfam" id="PF00275"/>
    </source>
</evidence>
<evidence type="ECO:0000256" key="3">
    <source>
        <dbReference type="ARBA" id="ARBA00022605"/>
    </source>
</evidence>
<dbReference type="RefSeq" id="WP_236333281.1">
    <property type="nucleotide sequence ID" value="NZ_JAKIJS010000001.1"/>
</dbReference>
<feature type="domain" description="Enolpyruvate transferase" evidence="8">
    <location>
        <begin position="11"/>
        <end position="424"/>
    </location>
</feature>
<dbReference type="EC" id="2.5.1.19" evidence="7"/>
<evidence type="ECO:0000256" key="4">
    <source>
        <dbReference type="ARBA" id="ARBA00022679"/>
    </source>
</evidence>
<keyword evidence="3 7" id="KW-0028">Amino-acid biosynthesis</keyword>
<evidence type="ECO:0000256" key="5">
    <source>
        <dbReference type="ARBA" id="ARBA00023141"/>
    </source>
</evidence>
<comment type="subcellular location">
    <subcellularLocation>
        <location evidence="7">Cytoplasm</location>
    </subcellularLocation>
</comment>
<evidence type="ECO:0000313" key="10">
    <source>
        <dbReference type="Proteomes" id="UP001649381"/>
    </source>
</evidence>
<feature type="binding site" evidence="7">
    <location>
        <position position="343"/>
    </location>
    <ligand>
        <name>3-phosphoshikimate</name>
        <dbReference type="ChEBI" id="CHEBI:145989"/>
    </ligand>
</feature>
<evidence type="ECO:0000256" key="1">
    <source>
        <dbReference type="ARBA" id="ARBA00004811"/>
    </source>
</evidence>
<feature type="active site" description="Proton acceptor" evidence="7">
    <location>
        <position position="316"/>
    </location>
</feature>
<protein>
    <recommendedName>
        <fullName evidence="7">3-phosphoshikimate 1-carboxyvinyltransferase</fullName>
        <ecNumber evidence="7">2.5.1.19</ecNumber>
    </recommendedName>
    <alternativeName>
        <fullName evidence="7">5-enolpyruvylshikimate-3-phosphate synthase</fullName>
        <shortName evidence="7">EPSP synthase</shortName>
        <shortName evidence="7">EPSPS</shortName>
    </alternativeName>
</protein>
<feature type="binding site" evidence="7">
    <location>
        <position position="347"/>
    </location>
    <ligand>
        <name>phosphoenolpyruvate</name>
        <dbReference type="ChEBI" id="CHEBI:58702"/>
    </ligand>
</feature>
<comment type="pathway">
    <text evidence="1 7">Metabolic intermediate biosynthesis; chorismate biosynthesis; chorismate from D-erythrose 4-phosphate and phosphoenolpyruvate: step 6/7.</text>
</comment>
<evidence type="ECO:0000313" key="9">
    <source>
        <dbReference type="EMBL" id="MCF6137571.1"/>
    </source>
</evidence>
<dbReference type="EMBL" id="JAKIJS010000001">
    <property type="protein sequence ID" value="MCF6137571.1"/>
    <property type="molecule type" value="Genomic_DNA"/>
</dbReference>
<dbReference type="PANTHER" id="PTHR21090">
    <property type="entry name" value="AROM/DEHYDROQUINATE SYNTHASE"/>
    <property type="match status" value="1"/>
</dbReference>
<comment type="catalytic activity">
    <reaction evidence="6">
        <text>3-phosphoshikimate + phosphoenolpyruvate = 5-O-(1-carboxyvinyl)-3-phosphoshikimate + phosphate</text>
        <dbReference type="Rhea" id="RHEA:21256"/>
        <dbReference type="ChEBI" id="CHEBI:43474"/>
        <dbReference type="ChEBI" id="CHEBI:57701"/>
        <dbReference type="ChEBI" id="CHEBI:58702"/>
        <dbReference type="ChEBI" id="CHEBI:145989"/>
        <dbReference type="EC" id="2.5.1.19"/>
    </reaction>
    <physiologicalReaction direction="left-to-right" evidence="6">
        <dbReference type="Rhea" id="RHEA:21257"/>
    </physiologicalReaction>
</comment>
<dbReference type="InterPro" id="IPR036968">
    <property type="entry name" value="Enolpyruvate_Tfrase_sf"/>
</dbReference>
<dbReference type="CDD" id="cd01556">
    <property type="entry name" value="EPSP_synthase"/>
    <property type="match status" value="1"/>
</dbReference>
<organism evidence="9 10">
    <name type="scientific">Pseudalkalibacillus berkeleyi</name>
    <dbReference type="NCBI Taxonomy" id="1069813"/>
    <lineage>
        <taxon>Bacteria</taxon>
        <taxon>Bacillati</taxon>
        <taxon>Bacillota</taxon>
        <taxon>Bacilli</taxon>
        <taxon>Bacillales</taxon>
        <taxon>Fictibacillaceae</taxon>
        <taxon>Pseudalkalibacillus</taxon>
    </lineage>
</organism>
<feature type="binding site" evidence="7">
    <location>
        <position position="123"/>
    </location>
    <ligand>
        <name>phosphoenolpyruvate</name>
        <dbReference type="ChEBI" id="CHEBI:58702"/>
    </ligand>
</feature>
<dbReference type="InterPro" id="IPR023193">
    <property type="entry name" value="EPSP_synthase_CS"/>
</dbReference>
<evidence type="ECO:0000256" key="7">
    <source>
        <dbReference type="HAMAP-Rule" id="MF_00210"/>
    </source>
</evidence>
<sequence length="429" mass="45884">MEECILHKRKSGLNGTIKVPGDKSITHRSVMFGGLAEGETTVVDFLDSEDCRSTMSCMEQLGVQINEQEGQLTIKGVGASGLTEPVNVLDVGNSGTTARLLSGILAGFPIYSVLAGDESIHRRPMSRVVNPLREMGATIKGREDGRLAPISIIGGNTKGIYYNSPIASAQVKSALLLCGLNSEGKTVVNEPHISRDHTERMLKSFGAEVIREGTRVEIQGGQKLVGTKIQIPADISSAAFFMVAAAITPNSSIKLLNVGLNPTRTGIIDVLKRMGATFSITNERMLNEEPVGDIEVSYSRMQGIEISGDIIPRLIDELPVIALLASQSEGLTTIKDASELRFKETDRIAAVAEQLNNIGITVEPTEDGMIVKGSQTVTGGVASSLGDHRIGMMLAVASCISENPISINQMSAVNISYPNFVRDLNYLSE</sequence>
<dbReference type="GO" id="GO:0003866">
    <property type="term" value="F:3-phosphoshikimate 1-carboxyvinyltransferase activity"/>
    <property type="evidence" value="ECO:0007669"/>
    <property type="project" value="UniProtKB-EC"/>
</dbReference>
<feature type="binding site" evidence="7">
    <location>
        <position position="24"/>
    </location>
    <ligand>
        <name>3-phosphoshikimate</name>
        <dbReference type="ChEBI" id="CHEBI:145989"/>
    </ligand>
</feature>
<feature type="binding site" evidence="7">
    <location>
        <position position="170"/>
    </location>
    <ligand>
        <name>phosphoenolpyruvate</name>
        <dbReference type="ChEBI" id="CHEBI:58702"/>
    </ligand>
</feature>
<keyword evidence="10" id="KW-1185">Reference proteome</keyword>
<dbReference type="InterPro" id="IPR006264">
    <property type="entry name" value="EPSP_synthase"/>
</dbReference>
<reference evidence="9 10" key="1">
    <citation type="submission" date="2022-01" db="EMBL/GenBank/DDBJ databases">
        <title>Alkalihalobacillus sp. EGI L200015, a novel bacterium isolated from a salt lake sediment.</title>
        <authorList>
            <person name="Gao L."/>
            <person name="Fang B.-Z."/>
            <person name="Li W.-J."/>
        </authorList>
    </citation>
    <scope>NUCLEOTIDE SEQUENCE [LARGE SCALE GENOMIC DNA]</scope>
    <source>
        <strain evidence="9 10">KCTC 12718</strain>
    </source>
</reference>
<dbReference type="NCBIfam" id="TIGR01356">
    <property type="entry name" value="aroA"/>
    <property type="match status" value="1"/>
</dbReference>
<dbReference type="InterPro" id="IPR001986">
    <property type="entry name" value="Enolpyruvate_Tfrase_dom"/>
</dbReference>
<comment type="caution">
    <text evidence="9">The sequence shown here is derived from an EMBL/GenBank/DDBJ whole genome shotgun (WGS) entry which is preliminary data.</text>
</comment>
<keyword evidence="7" id="KW-0963">Cytoplasm</keyword>
<comment type="function">
    <text evidence="7">Catalyzes the transfer of the enolpyruvyl moiety of phosphoenolpyruvate (PEP) to the 5-hydroxyl of shikimate-3-phosphate (S3P) to produce enolpyruvyl shikimate-3-phosphate and inorganic phosphate.</text>
</comment>
<dbReference type="Pfam" id="PF00275">
    <property type="entry name" value="EPSP_synthase"/>
    <property type="match status" value="1"/>
</dbReference>
<accession>A0ABS9H0Z8</accession>
<name>A0ABS9H0Z8_9BACL</name>
<dbReference type="InterPro" id="IPR013792">
    <property type="entry name" value="RNA3'P_cycl/enolpyr_Trfase_a/b"/>
</dbReference>
<keyword evidence="5 7" id="KW-0057">Aromatic amino acid biosynthesis</keyword>